<evidence type="ECO:0000313" key="1">
    <source>
        <dbReference type="EMBL" id="TVY36994.1"/>
    </source>
</evidence>
<protein>
    <submittedName>
        <fullName evidence="1">Uncharacterized protein</fullName>
    </submittedName>
</protein>
<dbReference type="OrthoDB" id="268428at2759"/>
<proteinExistence type="predicted"/>
<keyword evidence="2" id="KW-1185">Reference proteome</keyword>
<reference evidence="1 2" key="1">
    <citation type="submission" date="2018-05" db="EMBL/GenBank/DDBJ databases">
        <title>Genome sequencing and assembly of the regulated plant pathogen Lachnellula willkommii and related sister species for the development of diagnostic species identification markers.</title>
        <authorList>
            <person name="Giroux E."/>
            <person name="Bilodeau G."/>
        </authorList>
    </citation>
    <scope>NUCLEOTIDE SEQUENCE [LARGE SCALE GENOMIC DNA]</scope>
    <source>
        <strain evidence="1 2">CBS 197.66</strain>
    </source>
</reference>
<name>A0A8H8U7P4_9HELO</name>
<comment type="caution">
    <text evidence="1">The sequence shown here is derived from an EMBL/GenBank/DDBJ whole genome shotgun (WGS) entry which is preliminary data.</text>
</comment>
<dbReference type="Proteomes" id="UP000462212">
    <property type="component" value="Unassembled WGS sequence"/>
</dbReference>
<gene>
    <name evidence="1" type="ORF">LSUB1_G004548</name>
</gene>
<dbReference type="EMBL" id="QGMJ01000382">
    <property type="protein sequence ID" value="TVY36994.1"/>
    <property type="molecule type" value="Genomic_DNA"/>
</dbReference>
<sequence length="378" mass="43811">MATFQTQSFEEIDPAGDLILNIVEYDYAAYDANGGHPPLRTACFKVSRQTLLDVAGNDYWKRLLNGSFQEANSSEITLKDDSVASMELWLRVFHGTLVEDSYLIPIEQIWHAIELSRKYLFHLEKLNAWFDTYWTKLDKKSLETDDSRALLFPCQALEHASAFAYVTKRLANEVAIHIEELNPTRFRHLRCEGRVIQQLNAVRGSMRGKIIAGLFEPLNDFCRLKCDVHEKCIAAYLEGVKRTEIWPLQHQHHKSNKDVTDSAGFLNWKCSIPKGACYLCQNQLSGANIRKTRNELMSYWEGLCLDCMDISKPKTGDSDTDYWLHNRLGIWGSRCRLSHKRNTWYFSFMGRPEIMTKFQQEQQARKKAERYGSDQDTE</sequence>
<dbReference type="AlphaFoldDB" id="A0A8H8U7P4"/>
<organism evidence="1 2">
    <name type="scientific">Lachnellula subtilissima</name>
    <dbReference type="NCBI Taxonomy" id="602034"/>
    <lineage>
        <taxon>Eukaryota</taxon>
        <taxon>Fungi</taxon>
        <taxon>Dikarya</taxon>
        <taxon>Ascomycota</taxon>
        <taxon>Pezizomycotina</taxon>
        <taxon>Leotiomycetes</taxon>
        <taxon>Helotiales</taxon>
        <taxon>Lachnaceae</taxon>
        <taxon>Lachnellula</taxon>
    </lineage>
</organism>
<accession>A0A8H8U7P4</accession>
<evidence type="ECO:0000313" key="2">
    <source>
        <dbReference type="Proteomes" id="UP000462212"/>
    </source>
</evidence>